<accession>A0A0A9EUP4</accession>
<reference evidence="1" key="2">
    <citation type="journal article" date="2015" name="Data Brief">
        <title>Shoot transcriptome of the giant reed, Arundo donax.</title>
        <authorList>
            <person name="Barrero R.A."/>
            <person name="Guerrero F.D."/>
            <person name="Moolhuijzen P."/>
            <person name="Goolsby J.A."/>
            <person name="Tidwell J."/>
            <person name="Bellgard S.E."/>
            <person name="Bellgard M.I."/>
        </authorList>
    </citation>
    <scope>NUCLEOTIDE SEQUENCE</scope>
    <source>
        <tissue evidence="1">Shoot tissue taken approximately 20 cm above the soil surface</tissue>
    </source>
</reference>
<dbReference type="EMBL" id="GBRH01195187">
    <property type="protein sequence ID" value="JAE02709.1"/>
    <property type="molecule type" value="Transcribed_RNA"/>
</dbReference>
<protein>
    <submittedName>
        <fullName evidence="1">Uncharacterized protein</fullName>
    </submittedName>
</protein>
<organism evidence="1">
    <name type="scientific">Arundo donax</name>
    <name type="common">Giant reed</name>
    <name type="synonym">Donax arundinaceus</name>
    <dbReference type="NCBI Taxonomy" id="35708"/>
    <lineage>
        <taxon>Eukaryota</taxon>
        <taxon>Viridiplantae</taxon>
        <taxon>Streptophyta</taxon>
        <taxon>Embryophyta</taxon>
        <taxon>Tracheophyta</taxon>
        <taxon>Spermatophyta</taxon>
        <taxon>Magnoliopsida</taxon>
        <taxon>Liliopsida</taxon>
        <taxon>Poales</taxon>
        <taxon>Poaceae</taxon>
        <taxon>PACMAD clade</taxon>
        <taxon>Arundinoideae</taxon>
        <taxon>Arundineae</taxon>
        <taxon>Arundo</taxon>
    </lineage>
</organism>
<sequence length="56" mass="6279">MIKGSKDDRTEYRADRLHLGDRTVGREASELWLVLFPLFHKSKSKSANCDGSKGNG</sequence>
<proteinExistence type="predicted"/>
<reference evidence="1" key="1">
    <citation type="submission" date="2014-09" db="EMBL/GenBank/DDBJ databases">
        <authorList>
            <person name="Magalhaes I.L.F."/>
            <person name="Oliveira U."/>
            <person name="Santos F.R."/>
            <person name="Vidigal T.H.D.A."/>
            <person name="Brescovit A.D."/>
            <person name="Santos A.J."/>
        </authorList>
    </citation>
    <scope>NUCLEOTIDE SEQUENCE</scope>
    <source>
        <tissue evidence="1">Shoot tissue taken approximately 20 cm above the soil surface</tissue>
    </source>
</reference>
<evidence type="ECO:0000313" key="1">
    <source>
        <dbReference type="EMBL" id="JAE02709.1"/>
    </source>
</evidence>
<dbReference type="AlphaFoldDB" id="A0A0A9EUP4"/>
<name>A0A0A9EUP4_ARUDO</name>